<protein>
    <recommendedName>
        <fullName evidence="1">Cyclic diguanosine monophosphate-binding protein</fullName>
        <shortName evidence="1">c-di-GMP-binding protein</shortName>
    </recommendedName>
    <alternativeName>
        <fullName evidence="1">Pilz domain-containing protein</fullName>
    </alternativeName>
</protein>
<accession>A0A0H4HY78</accession>
<dbReference type="Proteomes" id="UP000036406">
    <property type="component" value="Chromosome"/>
</dbReference>
<evidence type="ECO:0000313" key="3">
    <source>
        <dbReference type="EMBL" id="AKO51639.1"/>
    </source>
</evidence>
<dbReference type="InterPro" id="IPR009875">
    <property type="entry name" value="PilZ_domain"/>
</dbReference>
<organism evidence="3 4">
    <name type="scientific">Marinobacter psychrophilus</name>
    <dbReference type="NCBI Taxonomy" id="330734"/>
    <lineage>
        <taxon>Bacteria</taxon>
        <taxon>Pseudomonadati</taxon>
        <taxon>Pseudomonadota</taxon>
        <taxon>Gammaproteobacteria</taxon>
        <taxon>Pseudomonadales</taxon>
        <taxon>Marinobacteraceae</taxon>
        <taxon>Marinobacter</taxon>
    </lineage>
</organism>
<dbReference type="PIRSF" id="PIRSF028141">
    <property type="entry name" value="C-di-GMP_BP_PA4608"/>
    <property type="match status" value="1"/>
</dbReference>
<dbReference type="STRING" id="330734.ABA45_03690"/>
<comment type="subunit">
    <text evidence="1">Monomer in both c-di-GMP-bound and free forms.</text>
</comment>
<dbReference type="Pfam" id="PF07238">
    <property type="entry name" value="PilZ"/>
    <property type="match status" value="1"/>
</dbReference>
<dbReference type="KEGG" id="mpq:ABA45_03690"/>
<keyword evidence="4" id="KW-1185">Reference proteome</keyword>
<proteinExistence type="predicted"/>
<reference evidence="3 4" key="1">
    <citation type="submission" date="2015-05" db="EMBL/GenBank/DDBJ databases">
        <title>Complete genome of Marinobacter psychrophilus strain 20041T isolated from sea-ice of the Canadian Basin.</title>
        <authorList>
            <person name="Song L."/>
            <person name="Ren L."/>
            <person name="Yu Y."/>
            <person name="Wang X."/>
        </authorList>
    </citation>
    <scope>NUCLEOTIDE SEQUENCE [LARGE SCALE GENOMIC DNA]</scope>
    <source>
        <strain evidence="3 4">20041</strain>
    </source>
</reference>
<keyword evidence="1" id="KW-0547">Nucleotide-binding</keyword>
<evidence type="ECO:0000313" key="4">
    <source>
        <dbReference type="Proteomes" id="UP000036406"/>
    </source>
</evidence>
<sequence length="132" mass="14969">MTTPATEQRRFHRIEFDAACEVQWQEQIWQAQVLDISLKGVLLQRPPQWVVAVDELCEITVFLNGTEAGIVMAVVLRHVEDQHLGFQVQYIDMDSATHLRRLVELNLGDPALLERELGNLLTPVGVQTPKAD</sequence>
<dbReference type="GO" id="GO:0035438">
    <property type="term" value="F:cyclic-di-GMP binding"/>
    <property type="evidence" value="ECO:0007669"/>
    <property type="project" value="InterPro"/>
</dbReference>
<comment type="function">
    <text evidence="1">Binds the second messenger bis-(3'-5') cyclic dimeric guanosine monophosphate (c-di-GMP). Can bind two c-di-GMP molecules per monomer. May play a role in bacterial second-messenger regulated processes. Binding to c-di-GMP induces a conformational change of the C- and N-termini resulting in the exposure of a highly negative surface on one side of the protein to a possible effector protein.</text>
</comment>
<evidence type="ECO:0000259" key="2">
    <source>
        <dbReference type="Pfam" id="PF07238"/>
    </source>
</evidence>
<dbReference type="EMBL" id="CP011494">
    <property type="protein sequence ID" value="AKO51639.1"/>
    <property type="molecule type" value="Genomic_DNA"/>
</dbReference>
<dbReference type="RefSeq" id="WP_048384374.1">
    <property type="nucleotide sequence ID" value="NZ_CP011494.1"/>
</dbReference>
<name>A0A0H4HY78_9GAMM</name>
<dbReference type="PATRIC" id="fig|330734.3.peg.798"/>
<keyword evidence="1" id="KW-0973">c-di-GMP</keyword>
<feature type="domain" description="PilZ" evidence="2">
    <location>
        <begin position="7"/>
        <end position="104"/>
    </location>
</feature>
<dbReference type="Gene3D" id="2.40.10.220">
    <property type="entry name" value="predicted glycosyltransferase like domains"/>
    <property type="match status" value="1"/>
</dbReference>
<evidence type="ECO:0000256" key="1">
    <source>
        <dbReference type="PIRNR" id="PIRNR028141"/>
    </source>
</evidence>
<dbReference type="InterPro" id="IPR027021">
    <property type="entry name" value="C-di-GMP_BP_PA4608"/>
</dbReference>
<gene>
    <name evidence="3" type="ORF">ABA45_03690</name>
</gene>
<dbReference type="AlphaFoldDB" id="A0A0H4HY78"/>
<dbReference type="SUPFAM" id="SSF141371">
    <property type="entry name" value="PilZ domain-like"/>
    <property type="match status" value="1"/>
</dbReference>